<dbReference type="InterPro" id="IPR016193">
    <property type="entry name" value="Cytidine_deaminase-like"/>
</dbReference>
<dbReference type="Proteomes" id="UP000038009">
    <property type="component" value="Unassembled WGS sequence"/>
</dbReference>
<evidence type="ECO:0000313" key="4">
    <source>
        <dbReference type="Proteomes" id="UP000038009"/>
    </source>
</evidence>
<name>A0A0N1P973_LEPSE</name>
<evidence type="ECO:0000256" key="1">
    <source>
        <dbReference type="ARBA" id="ARBA00006576"/>
    </source>
</evidence>
<dbReference type="GO" id="GO:0072527">
    <property type="term" value="P:pyrimidine-containing compound metabolic process"/>
    <property type="evidence" value="ECO:0007669"/>
    <property type="project" value="UniProtKB-ARBA"/>
</dbReference>
<dbReference type="FunFam" id="3.40.140.10:FF:000088">
    <property type="entry name" value="Cytidine deaminase, putative"/>
    <property type="match status" value="1"/>
</dbReference>
<dbReference type="SUPFAM" id="SSF53927">
    <property type="entry name" value="Cytidine deaminase-like"/>
    <property type="match status" value="1"/>
</dbReference>
<dbReference type="NCBIfam" id="NF004064">
    <property type="entry name" value="PRK05578.1"/>
    <property type="match status" value="1"/>
</dbReference>
<dbReference type="OMA" id="LTHFTCV"/>
<dbReference type="InterPro" id="IPR050202">
    <property type="entry name" value="Cyt/Deoxycyt_deaminase"/>
</dbReference>
<dbReference type="CDD" id="cd01283">
    <property type="entry name" value="cytidine_deaminase"/>
    <property type="match status" value="1"/>
</dbReference>
<comment type="caution">
    <text evidence="3">The sequence shown here is derived from an EMBL/GenBank/DDBJ whole genome shotgun (WGS) entry which is preliminary data.</text>
</comment>
<dbReference type="EMBL" id="LJSK01000471">
    <property type="protein sequence ID" value="KPI82964.1"/>
    <property type="molecule type" value="Genomic_DNA"/>
</dbReference>
<dbReference type="AlphaFoldDB" id="A0A0N1P973"/>
<evidence type="ECO:0000259" key="2">
    <source>
        <dbReference type="PROSITE" id="PS51747"/>
    </source>
</evidence>
<comment type="similarity">
    <text evidence="1">Belongs to the cytidine and deoxycytidylate deaminase family.</text>
</comment>
<evidence type="ECO:0000313" key="3">
    <source>
        <dbReference type="EMBL" id="KPI82964.1"/>
    </source>
</evidence>
<sequence length="181" mass="19533">MPSIKWSAPLVMNQLMAIAKLPVEMQKAAHAAVAAHKKAYAPYSNFHVGAALVHEDGSVTEGCNYENCTLQSCCAERCAIVRANVEGRRRANAVAVYGRSYAEAALANPPPADTLCTPCGLCRQLLTEVADLSQNFEEFIVILVSFDTTRVKLVRLSDYLPGKFGPADIGMDVAKLSEMAL</sequence>
<dbReference type="GO" id="GO:0005829">
    <property type="term" value="C:cytosol"/>
    <property type="evidence" value="ECO:0007669"/>
    <property type="project" value="TreeGrafter"/>
</dbReference>
<feature type="domain" description="CMP/dCMP-type deaminase" evidence="2">
    <location>
        <begin position="23"/>
        <end position="167"/>
    </location>
</feature>
<dbReference type="GO" id="GO:0008270">
    <property type="term" value="F:zinc ion binding"/>
    <property type="evidence" value="ECO:0007669"/>
    <property type="project" value="TreeGrafter"/>
</dbReference>
<dbReference type="OrthoDB" id="414540at2759"/>
<organism evidence="3 4">
    <name type="scientific">Leptomonas seymouri</name>
    <dbReference type="NCBI Taxonomy" id="5684"/>
    <lineage>
        <taxon>Eukaryota</taxon>
        <taxon>Discoba</taxon>
        <taxon>Euglenozoa</taxon>
        <taxon>Kinetoplastea</taxon>
        <taxon>Metakinetoplastina</taxon>
        <taxon>Trypanosomatida</taxon>
        <taxon>Trypanosomatidae</taxon>
        <taxon>Leishmaniinae</taxon>
        <taxon>Leptomonas</taxon>
    </lineage>
</organism>
<dbReference type="GO" id="GO:0055086">
    <property type="term" value="P:nucleobase-containing small molecule metabolic process"/>
    <property type="evidence" value="ECO:0007669"/>
    <property type="project" value="UniProtKB-ARBA"/>
</dbReference>
<protein>
    <submittedName>
        <fullName evidence="3">Cytidine deaminase-like protein</fullName>
    </submittedName>
</protein>
<dbReference type="PANTHER" id="PTHR11644:SF2">
    <property type="entry name" value="CYTIDINE DEAMINASE"/>
    <property type="match status" value="1"/>
</dbReference>
<dbReference type="VEuPathDB" id="TriTrypDB:Lsey_0471_0020"/>
<dbReference type="PROSITE" id="PS51747">
    <property type="entry name" value="CYT_DCMP_DEAMINASES_2"/>
    <property type="match status" value="1"/>
</dbReference>
<keyword evidence="4" id="KW-1185">Reference proteome</keyword>
<dbReference type="Gene3D" id="3.40.140.10">
    <property type="entry name" value="Cytidine Deaminase, domain 2"/>
    <property type="match status" value="1"/>
</dbReference>
<dbReference type="GO" id="GO:0004126">
    <property type="term" value="F:cytidine deaminase activity"/>
    <property type="evidence" value="ECO:0007669"/>
    <property type="project" value="UniProtKB-ARBA"/>
</dbReference>
<dbReference type="Pfam" id="PF00383">
    <property type="entry name" value="dCMP_cyt_deam_1"/>
    <property type="match status" value="1"/>
</dbReference>
<gene>
    <name evidence="3" type="ORF">ABL78_8016</name>
</gene>
<reference evidence="3 4" key="1">
    <citation type="journal article" date="2015" name="PLoS Pathog.">
        <title>Leptomonas seymouri: Adaptations to the Dixenous Life Cycle Analyzed by Genome Sequencing, Transcriptome Profiling and Co-infection with Leishmania donovani.</title>
        <authorList>
            <person name="Kraeva N."/>
            <person name="Butenko A."/>
            <person name="Hlavacova J."/>
            <person name="Kostygov A."/>
            <person name="Myskova J."/>
            <person name="Grybchuk D."/>
            <person name="Lestinova T."/>
            <person name="Votypka J."/>
            <person name="Volf P."/>
            <person name="Opperdoes F."/>
            <person name="Flegontov P."/>
            <person name="Lukes J."/>
            <person name="Yurchenko V."/>
        </authorList>
    </citation>
    <scope>NUCLEOTIDE SEQUENCE [LARGE SCALE GENOMIC DNA]</scope>
    <source>
        <strain evidence="3 4">ATCC 30220</strain>
    </source>
</reference>
<dbReference type="InterPro" id="IPR002125">
    <property type="entry name" value="CMP_dCMP_dom"/>
</dbReference>
<dbReference type="PANTHER" id="PTHR11644">
    <property type="entry name" value="CYTIDINE DEAMINASE"/>
    <property type="match status" value="1"/>
</dbReference>
<proteinExistence type="inferred from homology"/>
<accession>A0A0N1P973</accession>